<evidence type="ECO:0000313" key="1">
    <source>
        <dbReference type="EMBL" id="KJJ84977.1"/>
    </source>
</evidence>
<proteinExistence type="predicted"/>
<organism evidence="1 2">
    <name type="scientific">Candidatus Omnitrophus magneticus</name>
    <dbReference type="NCBI Taxonomy" id="1609969"/>
    <lineage>
        <taxon>Bacteria</taxon>
        <taxon>Pseudomonadati</taxon>
        <taxon>Candidatus Omnitrophota</taxon>
        <taxon>Candidatus Omnitrophus</taxon>
    </lineage>
</organism>
<comment type="caution">
    <text evidence="1">The sequence shown here is derived from an EMBL/GenBank/DDBJ whole genome shotgun (WGS) entry which is preliminary data.</text>
</comment>
<dbReference type="Proteomes" id="UP000033428">
    <property type="component" value="Unassembled WGS sequence"/>
</dbReference>
<dbReference type="AlphaFoldDB" id="A0A0F0CNY3"/>
<evidence type="ECO:0000313" key="2">
    <source>
        <dbReference type="Proteomes" id="UP000033428"/>
    </source>
</evidence>
<accession>A0A0F0CNY3</accession>
<reference evidence="1 2" key="1">
    <citation type="submission" date="2015-02" db="EMBL/GenBank/DDBJ databases">
        <title>Single-cell genomics of uncultivated deep-branching MTB reveals a conserved set of magnetosome genes.</title>
        <authorList>
            <person name="Kolinko S."/>
            <person name="Richter M."/>
            <person name="Glockner F.O."/>
            <person name="Brachmann A."/>
            <person name="Schuler D."/>
        </authorList>
    </citation>
    <scope>NUCLEOTIDE SEQUENCE [LARGE SCALE GENOMIC DNA]</scope>
    <source>
        <strain evidence="1">SKK-01</strain>
    </source>
</reference>
<dbReference type="EMBL" id="JYNY01000232">
    <property type="protein sequence ID" value="KJJ84977.1"/>
    <property type="molecule type" value="Genomic_DNA"/>
</dbReference>
<name>A0A0F0CNY3_9BACT</name>
<sequence length="42" mass="5115">MISRLIFIKIILLQKKIFLKFDDADFIAYIYIDTKKIFFLSK</sequence>
<protein>
    <submittedName>
        <fullName evidence="1">Uncharacterized protein</fullName>
    </submittedName>
</protein>
<gene>
    <name evidence="1" type="ORF">OMAG_001207</name>
</gene>
<keyword evidence="2" id="KW-1185">Reference proteome</keyword>